<dbReference type="AlphaFoldDB" id="A0A6J4LEV4"/>
<feature type="non-terminal residue" evidence="1">
    <location>
        <position position="32"/>
    </location>
</feature>
<reference evidence="1" key="1">
    <citation type="submission" date="2020-02" db="EMBL/GenBank/DDBJ databases">
        <authorList>
            <person name="Meier V. D."/>
        </authorList>
    </citation>
    <scope>NUCLEOTIDE SEQUENCE</scope>
    <source>
        <strain evidence="1">AVDCRST_MAG93</strain>
    </source>
</reference>
<sequence length="32" mass="3884">MHIIDRKLNADQTRRFLAEREVGNVAHFYRNL</sequence>
<organism evidence="1">
    <name type="scientific">uncultured Chloroflexia bacterium</name>
    <dbReference type="NCBI Taxonomy" id="1672391"/>
    <lineage>
        <taxon>Bacteria</taxon>
        <taxon>Bacillati</taxon>
        <taxon>Chloroflexota</taxon>
        <taxon>Chloroflexia</taxon>
        <taxon>environmental samples</taxon>
    </lineage>
</organism>
<evidence type="ECO:0000313" key="1">
    <source>
        <dbReference type="EMBL" id="CAA9328849.1"/>
    </source>
</evidence>
<proteinExistence type="predicted"/>
<accession>A0A6J4LEV4</accession>
<protein>
    <submittedName>
        <fullName evidence="1">Uncharacterized protein</fullName>
    </submittedName>
</protein>
<gene>
    <name evidence="1" type="ORF">AVDCRST_MAG93-6096</name>
</gene>
<name>A0A6J4LEV4_9CHLR</name>
<dbReference type="EMBL" id="CADCTR010002050">
    <property type="protein sequence ID" value="CAA9328849.1"/>
    <property type="molecule type" value="Genomic_DNA"/>
</dbReference>